<reference evidence="1" key="2">
    <citation type="submission" date="2020-09" db="EMBL/GenBank/DDBJ databases">
        <authorList>
            <person name="Sun Q."/>
            <person name="Zhou Y."/>
        </authorList>
    </citation>
    <scope>NUCLEOTIDE SEQUENCE</scope>
    <source>
        <strain evidence="1">CGMCC 1.16067</strain>
    </source>
</reference>
<evidence type="ECO:0000313" key="2">
    <source>
        <dbReference type="Proteomes" id="UP000649179"/>
    </source>
</evidence>
<comment type="caution">
    <text evidence="1">The sequence shown here is derived from an EMBL/GenBank/DDBJ whole genome shotgun (WGS) entry which is preliminary data.</text>
</comment>
<evidence type="ECO:0008006" key="3">
    <source>
        <dbReference type="Google" id="ProtNLM"/>
    </source>
</evidence>
<proteinExistence type="predicted"/>
<gene>
    <name evidence="1" type="ORF">GCM10011519_03380</name>
</gene>
<dbReference type="Proteomes" id="UP000649179">
    <property type="component" value="Unassembled WGS sequence"/>
</dbReference>
<reference evidence="1" key="1">
    <citation type="journal article" date="2014" name="Int. J. Syst. Evol. Microbiol.">
        <title>Complete genome sequence of Corynebacterium casei LMG S-19264T (=DSM 44701T), isolated from a smear-ripened cheese.</title>
        <authorList>
            <consortium name="US DOE Joint Genome Institute (JGI-PGF)"/>
            <person name="Walter F."/>
            <person name="Albersmeier A."/>
            <person name="Kalinowski J."/>
            <person name="Ruckert C."/>
        </authorList>
    </citation>
    <scope>NUCLEOTIDE SEQUENCE</scope>
    <source>
        <strain evidence="1">CGMCC 1.16067</strain>
    </source>
</reference>
<dbReference type="EMBL" id="BMKQ01000001">
    <property type="protein sequence ID" value="GGF33245.1"/>
    <property type="molecule type" value="Genomic_DNA"/>
</dbReference>
<accession>A0A917B9M9</accession>
<dbReference type="AlphaFoldDB" id="A0A917B9M9"/>
<organism evidence="1 2">
    <name type="scientific">Marmoricola endophyticus</name>
    <dbReference type="NCBI Taxonomy" id="2040280"/>
    <lineage>
        <taxon>Bacteria</taxon>
        <taxon>Bacillati</taxon>
        <taxon>Actinomycetota</taxon>
        <taxon>Actinomycetes</taxon>
        <taxon>Propionibacteriales</taxon>
        <taxon>Nocardioidaceae</taxon>
        <taxon>Marmoricola</taxon>
    </lineage>
</organism>
<protein>
    <recommendedName>
        <fullName evidence="3">Peptide methionine sulfoxide reductase</fullName>
    </recommendedName>
</protein>
<keyword evidence="2" id="KW-1185">Reference proteome</keyword>
<dbReference type="RefSeq" id="WP_188777662.1">
    <property type="nucleotide sequence ID" value="NZ_BMKQ01000001.1"/>
</dbReference>
<name>A0A917B9M9_9ACTN</name>
<evidence type="ECO:0000313" key="1">
    <source>
        <dbReference type="EMBL" id="GGF33245.1"/>
    </source>
</evidence>
<sequence length="93" mass="9868">MAEPLLDLLARVPTGWSAVRFAGARWGLRRTEAAGGRSVAVYAEELGGSGVVSANVYLTDAGAVLRPCEMPAERVLSFLRGWVPLEGPESRIG</sequence>